<organism evidence="3 4">
    <name type="scientific">Polyrhizophydium stewartii</name>
    <dbReference type="NCBI Taxonomy" id="2732419"/>
    <lineage>
        <taxon>Eukaryota</taxon>
        <taxon>Fungi</taxon>
        <taxon>Fungi incertae sedis</taxon>
        <taxon>Chytridiomycota</taxon>
        <taxon>Chytridiomycota incertae sedis</taxon>
        <taxon>Chytridiomycetes</taxon>
        <taxon>Rhizophydiales</taxon>
        <taxon>Rhizophydiales incertae sedis</taxon>
        <taxon>Polyrhizophydium</taxon>
    </lineage>
</organism>
<evidence type="ECO:0000256" key="1">
    <source>
        <dbReference type="SAM" id="MobiDB-lite"/>
    </source>
</evidence>
<feature type="transmembrane region" description="Helical" evidence="2">
    <location>
        <begin position="118"/>
        <end position="142"/>
    </location>
</feature>
<evidence type="ECO:0000313" key="3">
    <source>
        <dbReference type="EMBL" id="KAL2916258.1"/>
    </source>
</evidence>
<proteinExistence type="predicted"/>
<keyword evidence="2" id="KW-0812">Transmembrane</keyword>
<feature type="transmembrane region" description="Helical" evidence="2">
    <location>
        <begin position="6"/>
        <end position="25"/>
    </location>
</feature>
<dbReference type="Proteomes" id="UP001527925">
    <property type="component" value="Unassembled WGS sequence"/>
</dbReference>
<gene>
    <name evidence="3" type="ORF">HK105_204349</name>
</gene>
<feature type="transmembrane region" description="Helical" evidence="2">
    <location>
        <begin position="37"/>
        <end position="59"/>
    </location>
</feature>
<comment type="caution">
    <text evidence="3">The sequence shown here is derived from an EMBL/GenBank/DDBJ whole genome shotgun (WGS) entry which is preliminary data.</text>
</comment>
<keyword evidence="4" id="KW-1185">Reference proteome</keyword>
<feature type="transmembrane region" description="Helical" evidence="2">
    <location>
        <begin position="238"/>
        <end position="263"/>
    </location>
</feature>
<feature type="transmembrane region" description="Helical" evidence="2">
    <location>
        <begin position="79"/>
        <end position="106"/>
    </location>
</feature>
<sequence>MGRTPSAHLAPSAVIIGVAFSELASAAQFMLCMRREVIGSAICILSLVAFVVVLAMASVEISLVDFLVSPYMPWTDSPLAWQAKMTIAAFALNTLATALVLLLFVARLRIFHRSDSSLLWILSFMAAGTFLFAAPANVINIICNIEVVQGRIKIFSQSSLIGLSNALFAATHTLEGIFSAACSATFLWEIGKALGFSKKEFALEILRRREGIRFIAILALNILISAFTLHAYVFGFTYITYVVYYLPVLIYSIEIHTFLIASYEAPREFISNRLGQLIAVTRASDRALVPSSGSSRLSCPGRARSSERNPFRNRNSQSPLEVA</sequence>
<feature type="transmembrane region" description="Helical" evidence="2">
    <location>
        <begin position="211"/>
        <end position="232"/>
    </location>
</feature>
<feature type="region of interest" description="Disordered" evidence="1">
    <location>
        <begin position="289"/>
        <end position="323"/>
    </location>
</feature>
<accession>A0ABR4N9P9</accession>
<keyword evidence="2" id="KW-0472">Membrane</keyword>
<feature type="transmembrane region" description="Helical" evidence="2">
    <location>
        <begin position="162"/>
        <end position="190"/>
    </location>
</feature>
<evidence type="ECO:0000256" key="2">
    <source>
        <dbReference type="SAM" id="Phobius"/>
    </source>
</evidence>
<dbReference type="EMBL" id="JADGIZ020000018">
    <property type="protein sequence ID" value="KAL2916258.1"/>
    <property type="molecule type" value="Genomic_DNA"/>
</dbReference>
<feature type="compositionally biased region" description="Polar residues" evidence="1">
    <location>
        <begin position="312"/>
        <end position="323"/>
    </location>
</feature>
<reference evidence="3 4" key="1">
    <citation type="submission" date="2023-09" db="EMBL/GenBank/DDBJ databases">
        <title>Pangenome analysis of Batrachochytrium dendrobatidis and related Chytrids.</title>
        <authorList>
            <person name="Yacoub M.N."/>
            <person name="Stajich J.E."/>
            <person name="James T.Y."/>
        </authorList>
    </citation>
    <scope>NUCLEOTIDE SEQUENCE [LARGE SCALE GENOMIC DNA]</scope>
    <source>
        <strain evidence="3 4">JEL0888</strain>
    </source>
</reference>
<name>A0ABR4N9P9_9FUNG</name>
<evidence type="ECO:0000313" key="4">
    <source>
        <dbReference type="Proteomes" id="UP001527925"/>
    </source>
</evidence>
<protein>
    <submittedName>
        <fullName evidence="3">Uncharacterized protein</fullName>
    </submittedName>
</protein>
<keyword evidence="2" id="KW-1133">Transmembrane helix</keyword>